<evidence type="ECO:0000313" key="2">
    <source>
        <dbReference type="EMBL" id="QEH33501.1"/>
    </source>
</evidence>
<dbReference type="GO" id="GO:0016853">
    <property type="term" value="F:isomerase activity"/>
    <property type="evidence" value="ECO:0007669"/>
    <property type="project" value="UniProtKB-KW"/>
</dbReference>
<dbReference type="AlphaFoldDB" id="A0A5B9VZU0"/>
<dbReference type="Pfam" id="PF01261">
    <property type="entry name" value="AP_endonuc_2"/>
    <property type="match status" value="1"/>
</dbReference>
<dbReference type="OrthoDB" id="267673at2"/>
<dbReference type="InterPro" id="IPR050312">
    <property type="entry name" value="IolE/XylAMocC-like"/>
</dbReference>
<gene>
    <name evidence="2" type="ORF">OJF2_20030</name>
</gene>
<dbReference type="KEGG" id="agv:OJF2_20030"/>
<dbReference type="Gene3D" id="3.20.20.150">
    <property type="entry name" value="Divalent-metal-dependent TIM barrel enzymes"/>
    <property type="match status" value="1"/>
</dbReference>
<dbReference type="SUPFAM" id="SSF51658">
    <property type="entry name" value="Xylose isomerase-like"/>
    <property type="match status" value="1"/>
</dbReference>
<dbReference type="PANTHER" id="PTHR12110">
    <property type="entry name" value="HYDROXYPYRUVATE ISOMERASE"/>
    <property type="match status" value="1"/>
</dbReference>
<dbReference type="InterPro" id="IPR036237">
    <property type="entry name" value="Xyl_isomerase-like_sf"/>
</dbReference>
<evidence type="ECO:0000313" key="3">
    <source>
        <dbReference type="Proteomes" id="UP000324233"/>
    </source>
</evidence>
<organism evidence="2 3">
    <name type="scientific">Aquisphaera giovannonii</name>
    <dbReference type="NCBI Taxonomy" id="406548"/>
    <lineage>
        <taxon>Bacteria</taxon>
        <taxon>Pseudomonadati</taxon>
        <taxon>Planctomycetota</taxon>
        <taxon>Planctomycetia</taxon>
        <taxon>Isosphaerales</taxon>
        <taxon>Isosphaeraceae</taxon>
        <taxon>Aquisphaera</taxon>
    </lineage>
</organism>
<keyword evidence="2" id="KW-0413">Isomerase</keyword>
<keyword evidence="3" id="KW-1185">Reference proteome</keyword>
<accession>A0A5B9VZU0</accession>
<feature type="domain" description="Xylose isomerase-like TIM barrel" evidence="1">
    <location>
        <begin position="31"/>
        <end position="276"/>
    </location>
</feature>
<dbReference type="InterPro" id="IPR013022">
    <property type="entry name" value="Xyl_isomerase-like_TIM-brl"/>
</dbReference>
<protein>
    <submittedName>
        <fullName evidence="2">Xylose isomerase-like TIM barrel</fullName>
    </submittedName>
</protein>
<sequence>MMKPTWGSKHVMFASWNARAVGLKLGARESIELAARAGFGGVDLLVRDLDAEGEDPDALRERMDDLGLRGGAWPLPVAWKGDESRFVEDLRSLPRYARLAQRLGLTCTGTWVLPEVAGDVDGRLPVDEQVARTIDMHVERLGAVAAILDDHGQAMGLEIMGPVTARTGRSAPFIGRYRELLDCLRPLAENHANVGVLLDAFHLFASGEARAAYSGWGYERVVWVHVADPVHADRDTLLDTERTLPGITGLADCRCLLLALQHAGFKGPVTVEPLAECEVLRGLKPVDTARSVAASIFAIWPES</sequence>
<proteinExistence type="predicted"/>
<dbReference type="RefSeq" id="WP_148593417.1">
    <property type="nucleotide sequence ID" value="NZ_CP042997.1"/>
</dbReference>
<evidence type="ECO:0000259" key="1">
    <source>
        <dbReference type="Pfam" id="PF01261"/>
    </source>
</evidence>
<name>A0A5B9VZU0_9BACT</name>
<reference evidence="2 3" key="1">
    <citation type="submission" date="2019-08" db="EMBL/GenBank/DDBJ databases">
        <title>Deep-cultivation of Planctomycetes and their phenomic and genomic characterization uncovers novel biology.</title>
        <authorList>
            <person name="Wiegand S."/>
            <person name="Jogler M."/>
            <person name="Boedeker C."/>
            <person name="Pinto D."/>
            <person name="Vollmers J."/>
            <person name="Rivas-Marin E."/>
            <person name="Kohn T."/>
            <person name="Peeters S.H."/>
            <person name="Heuer A."/>
            <person name="Rast P."/>
            <person name="Oberbeckmann S."/>
            <person name="Bunk B."/>
            <person name="Jeske O."/>
            <person name="Meyerdierks A."/>
            <person name="Storesund J.E."/>
            <person name="Kallscheuer N."/>
            <person name="Luecker S."/>
            <person name="Lage O.M."/>
            <person name="Pohl T."/>
            <person name="Merkel B.J."/>
            <person name="Hornburger P."/>
            <person name="Mueller R.-W."/>
            <person name="Bruemmer F."/>
            <person name="Labrenz M."/>
            <person name="Spormann A.M."/>
            <person name="Op den Camp H."/>
            <person name="Overmann J."/>
            <person name="Amann R."/>
            <person name="Jetten M.S.M."/>
            <person name="Mascher T."/>
            <person name="Medema M.H."/>
            <person name="Devos D.P."/>
            <person name="Kaster A.-K."/>
            <person name="Ovreas L."/>
            <person name="Rohde M."/>
            <person name="Galperin M.Y."/>
            <person name="Jogler C."/>
        </authorList>
    </citation>
    <scope>NUCLEOTIDE SEQUENCE [LARGE SCALE GENOMIC DNA]</scope>
    <source>
        <strain evidence="2 3">OJF2</strain>
    </source>
</reference>
<dbReference type="Proteomes" id="UP000324233">
    <property type="component" value="Chromosome"/>
</dbReference>
<dbReference type="EMBL" id="CP042997">
    <property type="protein sequence ID" value="QEH33501.1"/>
    <property type="molecule type" value="Genomic_DNA"/>
</dbReference>